<dbReference type="EMBL" id="VYZN01000008">
    <property type="protein sequence ID" value="KAE9543431.1"/>
    <property type="molecule type" value="Genomic_DNA"/>
</dbReference>
<keyword evidence="3" id="KW-1185">Reference proteome</keyword>
<keyword evidence="1" id="KW-1133">Transmembrane helix</keyword>
<reference evidence="2 3" key="1">
    <citation type="submission" date="2019-08" db="EMBL/GenBank/DDBJ databases">
        <title>The genome of the soybean aphid Biotype 1, its phylome, world population structure and adaptation to the North American continent.</title>
        <authorList>
            <person name="Giordano R."/>
            <person name="Donthu R.K."/>
            <person name="Hernandez A.G."/>
            <person name="Wright C.L."/>
            <person name="Zimin A.V."/>
        </authorList>
    </citation>
    <scope>NUCLEOTIDE SEQUENCE [LARGE SCALE GENOMIC DNA]</scope>
    <source>
        <tissue evidence="2">Whole aphids</tissue>
    </source>
</reference>
<gene>
    <name evidence="2" type="ORF">AGLY_002231</name>
</gene>
<organism evidence="2 3">
    <name type="scientific">Aphis glycines</name>
    <name type="common">Soybean aphid</name>
    <dbReference type="NCBI Taxonomy" id="307491"/>
    <lineage>
        <taxon>Eukaryota</taxon>
        <taxon>Metazoa</taxon>
        <taxon>Ecdysozoa</taxon>
        <taxon>Arthropoda</taxon>
        <taxon>Hexapoda</taxon>
        <taxon>Insecta</taxon>
        <taxon>Pterygota</taxon>
        <taxon>Neoptera</taxon>
        <taxon>Paraneoptera</taxon>
        <taxon>Hemiptera</taxon>
        <taxon>Sternorrhyncha</taxon>
        <taxon>Aphidomorpha</taxon>
        <taxon>Aphidoidea</taxon>
        <taxon>Aphididae</taxon>
        <taxon>Aphidini</taxon>
        <taxon>Aphis</taxon>
        <taxon>Aphis</taxon>
    </lineage>
</organism>
<accession>A0A6G0U2T7</accession>
<evidence type="ECO:0000313" key="2">
    <source>
        <dbReference type="EMBL" id="KAE9543431.1"/>
    </source>
</evidence>
<keyword evidence="1" id="KW-0472">Membrane</keyword>
<dbReference type="AlphaFoldDB" id="A0A6G0U2T7"/>
<sequence length="173" mass="20001">MVTLDFNFKVNLMLVRKVKNKFYEYLKLKFSRHIQMFTKFKINENYKAQFANSNFYDICRNRKNLQVLENFIIVYVNFLGVMNSLTSSSVILLLFVWCSFTIFEIDSINIFFNSPVNIFPEIEEFKSLADILVSAPCKDGKNDECIKAAHGTKQGTFSFPNINGNVEDKQGAA</sequence>
<feature type="transmembrane region" description="Helical" evidence="1">
    <location>
        <begin position="72"/>
        <end position="97"/>
    </location>
</feature>
<proteinExistence type="predicted"/>
<evidence type="ECO:0000313" key="3">
    <source>
        <dbReference type="Proteomes" id="UP000475862"/>
    </source>
</evidence>
<dbReference type="Proteomes" id="UP000475862">
    <property type="component" value="Unassembled WGS sequence"/>
</dbReference>
<protein>
    <submittedName>
        <fullName evidence="2">Uncharacterized protein</fullName>
    </submittedName>
</protein>
<comment type="caution">
    <text evidence="2">The sequence shown here is derived from an EMBL/GenBank/DDBJ whole genome shotgun (WGS) entry which is preliminary data.</text>
</comment>
<evidence type="ECO:0000256" key="1">
    <source>
        <dbReference type="SAM" id="Phobius"/>
    </source>
</evidence>
<name>A0A6G0U2T7_APHGL</name>
<keyword evidence="1" id="KW-0812">Transmembrane</keyword>